<evidence type="ECO:0000256" key="1">
    <source>
        <dbReference type="ARBA" id="ARBA00012506"/>
    </source>
</evidence>
<evidence type="ECO:0000256" key="4">
    <source>
        <dbReference type="ARBA" id="ARBA00022801"/>
    </source>
</evidence>
<dbReference type="EMBL" id="DXCH01000305">
    <property type="protein sequence ID" value="HIZ08546.1"/>
    <property type="molecule type" value="Genomic_DNA"/>
</dbReference>
<dbReference type="NCBIfam" id="TIGR00488">
    <property type="entry name" value="bis(5'-nucleosyl)-tetraphosphatase (symmetrical) YqeK"/>
    <property type="match status" value="1"/>
</dbReference>
<evidence type="ECO:0000313" key="8">
    <source>
        <dbReference type="EMBL" id="HIZ08546.1"/>
    </source>
</evidence>
<evidence type="ECO:0000313" key="9">
    <source>
        <dbReference type="Proteomes" id="UP000824024"/>
    </source>
</evidence>
<accession>A0A9D2IHA1</accession>
<keyword evidence="4 8" id="KW-0378">Hydrolase</keyword>
<dbReference type="PROSITE" id="PS51831">
    <property type="entry name" value="HD"/>
    <property type="match status" value="1"/>
</dbReference>
<protein>
    <recommendedName>
        <fullName evidence="1">bis(5'-nucleosyl)-tetraphosphatase (symmetrical)</fullName>
        <ecNumber evidence="1">3.6.1.41</ecNumber>
    </recommendedName>
</protein>
<gene>
    <name evidence="8" type="primary">yqeK</name>
    <name evidence="8" type="ORF">IAA08_11510</name>
</gene>
<dbReference type="SUPFAM" id="SSF109604">
    <property type="entry name" value="HD-domain/PDEase-like"/>
    <property type="match status" value="1"/>
</dbReference>
<name>A0A9D2IHA1_9FIRM</name>
<dbReference type="GO" id="GO:0008803">
    <property type="term" value="F:bis(5'-nucleosyl)-tetraphosphatase (symmetrical) activity"/>
    <property type="evidence" value="ECO:0007669"/>
    <property type="project" value="UniProtKB-EC"/>
</dbReference>
<feature type="domain" description="HD" evidence="7">
    <location>
        <begin position="22"/>
        <end position="137"/>
    </location>
</feature>
<keyword evidence="2" id="KW-0479">Metal-binding</keyword>
<dbReference type="InterPro" id="IPR005249">
    <property type="entry name" value="YqeK"/>
</dbReference>
<dbReference type="GO" id="GO:0046872">
    <property type="term" value="F:metal ion binding"/>
    <property type="evidence" value="ECO:0007669"/>
    <property type="project" value="UniProtKB-KW"/>
</dbReference>
<proteinExistence type="predicted"/>
<dbReference type="GO" id="GO:0000166">
    <property type="term" value="F:nucleotide binding"/>
    <property type="evidence" value="ECO:0007669"/>
    <property type="project" value="UniProtKB-KW"/>
</dbReference>
<dbReference type="PANTHER" id="PTHR35795:SF1">
    <property type="entry name" value="BIS(5'-NUCLEOSYL)-TETRAPHOSPHATASE, SYMMETRICAL"/>
    <property type="match status" value="1"/>
</dbReference>
<dbReference type="NCBIfam" id="TIGR00277">
    <property type="entry name" value="HDIG"/>
    <property type="match status" value="1"/>
</dbReference>
<dbReference type="Proteomes" id="UP000824024">
    <property type="component" value="Unassembled WGS sequence"/>
</dbReference>
<dbReference type="InterPro" id="IPR003607">
    <property type="entry name" value="HD/PDEase_dom"/>
</dbReference>
<dbReference type="AlphaFoldDB" id="A0A9D2IHA1"/>
<dbReference type="Gene3D" id="1.10.3210.10">
    <property type="entry name" value="Hypothetical protein af1432"/>
    <property type="match status" value="1"/>
</dbReference>
<evidence type="ECO:0000259" key="7">
    <source>
        <dbReference type="PROSITE" id="PS51831"/>
    </source>
</evidence>
<keyword evidence="3" id="KW-0547">Nucleotide-binding</keyword>
<reference evidence="8" key="2">
    <citation type="submission" date="2021-04" db="EMBL/GenBank/DDBJ databases">
        <authorList>
            <person name="Gilroy R."/>
        </authorList>
    </citation>
    <scope>NUCLEOTIDE SEQUENCE</scope>
    <source>
        <strain evidence="8">CHK192-9172</strain>
    </source>
</reference>
<comment type="catalytic activity">
    <reaction evidence="6">
        <text>P(1),P(4)-bis(5'-adenosyl) tetraphosphate + H2O = 2 ADP + 2 H(+)</text>
        <dbReference type="Rhea" id="RHEA:24252"/>
        <dbReference type="ChEBI" id="CHEBI:15377"/>
        <dbReference type="ChEBI" id="CHEBI:15378"/>
        <dbReference type="ChEBI" id="CHEBI:58141"/>
        <dbReference type="ChEBI" id="CHEBI:456216"/>
        <dbReference type="EC" id="3.6.1.41"/>
    </reaction>
</comment>
<evidence type="ECO:0000256" key="6">
    <source>
        <dbReference type="ARBA" id="ARBA00049417"/>
    </source>
</evidence>
<dbReference type="EC" id="3.6.1.41" evidence="1"/>
<dbReference type="SMART" id="SM00471">
    <property type="entry name" value="HDc"/>
    <property type="match status" value="1"/>
</dbReference>
<evidence type="ECO:0000256" key="5">
    <source>
        <dbReference type="ARBA" id="ARBA00023004"/>
    </source>
</evidence>
<dbReference type="CDD" id="cd00077">
    <property type="entry name" value="HDc"/>
    <property type="match status" value="1"/>
</dbReference>
<evidence type="ECO:0000256" key="2">
    <source>
        <dbReference type="ARBA" id="ARBA00022723"/>
    </source>
</evidence>
<evidence type="ECO:0000256" key="3">
    <source>
        <dbReference type="ARBA" id="ARBA00022741"/>
    </source>
</evidence>
<dbReference type="Pfam" id="PF01966">
    <property type="entry name" value="HD"/>
    <property type="match status" value="1"/>
</dbReference>
<dbReference type="InterPro" id="IPR051094">
    <property type="entry name" value="Diverse_Catalytic_Enzymes"/>
</dbReference>
<sequence>MNKGRDFEEIKKELAKELKPSRYRHTLGVVESAGILAEKYGADTLKAQYAALLHDCAKSISDEEKIRLCRKYKLPVSDAELKNPSLLHAKCGAIYARHKYHIKDADILHAIYVHTTGCPDMSLLDKIIYTADYIEPGRDKAPNLDRIRRLALEDLNRAVYEIARDTLQYLKDTNTELDETTVAVYNYYKKLISKGEEK</sequence>
<keyword evidence="5" id="KW-0408">Iron</keyword>
<reference evidence="8" key="1">
    <citation type="journal article" date="2021" name="PeerJ">
        <title>Extensive microbial diversity within the chicken gut microbiome revealed by metagenomics and culture.</title>
        <authorList>
            <person name="Gilroy R."/>
            <person name="Ravi A."/>
            <person name="Getino M."/>
            <person name="Pursley I."/>
            <person name="Horton D.L."/>
            <person name="Alikhan N.F."/>
            <person name="Baker D."/>
            <person name="Gharbi K."/>
            <person name="Hall N."/>
            <person name="Watson M."/>
            <person name="Adriaenssens E.M."/>
            <person name="Foster-Nyarko E."/>
            <person name="Jarju S."/>
            <person name="Secka A."/>
            <person name="Antonio M."/>
            <person name="Oren A."/>
            <person name="Chaudhuri R.R."/>
            <person name="La Ragione R."/>
            <person name="Hildebrand F."/>
            <person name="Pallen M.J."/>
        </authorList>
    </citation>
    <scope>NUCLEOTIDE SEQUENCE</scope>
    <source>
        <strain evidence="8">CHK192-9172</strain>
    </source>
</reference>
<dbReference type="PANTHER" id="PTHR35795">
    <property type="entry name" value="SLR1885 PROTEIN"/>
    <property type="match status" value="1"/>
</dbReference>
<organism evidence="8 9">
    <name type="scientific">Candidatus Eubacterium avistercoris</name>
    <dbReference type="NCBI Taxonomy" id="2838567"/>
    <lineage>
        <taxon>Bacteria</taxon>
        <taxon>Bacillati</taxon>
        <taxon>Bacillota</taxon>
        <taxon>Clostridia</taxon>
        <taxon>Eubacteriales</taxon>
        <taxon>Eubacteriaceae</taxon>
        <taxon>Eubacterium</taxon>
    </lineage>
</organism>
<dbReference type="InterPro" id="IPR006674">
    <property type="entry name" value="HD_domain"/>
</dbReference>
<comment type="caution">
    <text evidence="8">The sequence shown here is derived from an EMBL/GenBank/DDBJ whole genome shotgun (WGS) entry which is preliminary data.</text>
</comment>
<dbReference type="InterPro" id="IPR006675">
    <property type="entry name" value="HDIG_dom"/>
</dbReference>